<name>A0A1F6T3P7_9PROT</name>
<gene>
    <name evidence="3" type="ORF">A2140_08830</name>
</gene>
<protein>
    <recommendedName>
        <fullName evidence="5">SAM-dependent methyltransferase</fullName>
    </recommendedName>
</protein>
<evidence type="ECO:0000256" key="1">
    <source>
        <dbReference type="ARBA" id="ARBA00022603"/>
    </source>
</evidence>
<comment type="caution">
    <text evidence="3">The sequence shown here is derived from an EMBL/GenBank/DDBJ whole genome shotgun (WGS) entry which is preliminary data.</text>
</comment>
<dbReference type="Proteomes" id="UP000178379">
    <property type="component" value="Unassembled WGS sequence"/>
</dbReference>
<evidence type="ECO:0000256" key="2">
    <source>
        <dbReference type="ARBA" id="ARBA00022679"/>
    </source>
</evidence>
<dbReference type="InterPro" id="IPR003788">
    <property type="entry name" value="NDUFAF7"/>
</dbReference>
<organism evidence="3 4">
    <name type="scientific">Candidatus Muproteobacteria bacterium RBG_16_62_13</name>
    <dbReference type="NCBI Taxonomy" id="1817756"/>
    <lineage>
        <taxon>Bacteria</taxon>
        <taxon>Pseudomonadati</taxon>
        <taxon>Pseudomonadota</taxon>
        <taxon>Candidatus Muproteobacteria</taxon>
    </lineage>
</organism>
<dbReference type="AlphaFoldDB" id="A0A1F6T3P7"/>
<dbReference type="PANTHER" id="PTHR12049:SF7">
    <property type="entry name" value="PROTEIN ARGININE METHYLTRANSFERASE NDUFAF7, MITOCHONDRIAL"/>
    <property type="match status" value="1"/>
</dbReference>
<dbReference type="SUPFAM" id="SSF53335">
    <property type="entry name" value="S-adenosyl-L-methionine-dependent methyltransferases"/>
    <property type="match status" value="1"/>
</dbReference>
<dbReference type="GO" id="GO:0032259">
    <property type="term" value="P:methylation"/>
    <property type="evidence" value="ECO:0007669"/>
    <property type="project" value="UniProtKB-KW"/>
</dbReference>
<dbReference type="STRING" id="1817756.A2140_08830"/>
<keyword evidence="1" id="KW-0489">Methyltransferase</keyword>
<dbReference type="GO" id="GO:0035243">
    <property type="term" value="F:protein-arginine omega-N symmetric methyltransferase activity"/>
    <property type="evidence" value="ECO:0007669"/>
    <property type="project" value="TreeGrafter"/>
</dbReference>
<accession>A0A1F6T3P7</accession>
<dbReference type="Pfam" id="PF02636">
    <property type="entry name" value="Methyltransf_28"/>
    <property type="match status" value="1"/>
</dbReference>
<reference evidence="3 4" key="1">
    <citation type="journal article" date="2016" name="Nat. Commun.">
        <title>Thousands of microbial genomes shed light on interconnected biogeochemical processes in an aquifer system.</title>
        <authorList>
            <person name="Anantharaman K."/>
            <person name="Brown C.T."/>
            <person name="Hug L.A."/>
            <person name="Sharon I."/>
            <person name="Castelle C.J."/>
            <person name="Probst A.J."/>
            <person name="Thomas B.C."/>
            <person name="Singh A."/>
            <person name="Wilkins M.J."/>
            <person name="Karaoz U."/>
            <person name="Brodie E.L."/>
            <person name="Williams K.H."/>
            <person name="Hubbard S.S."/>
            <person name="Banfield J.F."/>
        </authorList>
    </citation>
    <scope>NUCLEOTIDE SEQUENCE [LARGE SCALE GENOMIC DNA]</scope>
</reference>
<keyword evidence="2" id="KW-0808">Transferase</keyword>
<dbReference type="Gene3D" id="3.40.50.12710">
    <property type="match status" value="1"/>
</dbReference>
<evidence type="ECO:0008006" key="5">
    <source>
        <dbReference type="Google" id="ProtNLM"/>
    </source>
</evidence>
<evidence type="ECO:0000313" key="4">
    <source>
        <dbReference type="Proteomes" id="UP000178379"/>
    </source>
</evidence>
<evidence type="ECO:0000313" key="3">
    <source>
        <dbReference type="EMBL" id="OGI39784.1"/>
    </source>
</evidence>
<sequence>MNATLPEPDEQERLHSGRLLEVIRREIEANSGAIDFSRFMELALYADGMSARAAGQGWPDGGFTPGLGYYTGGRQKFGQRGDFVTAPELGDVFARLLARPCADILTAIGNGNILEAGAGSGRLAAGLLGELERMGRLPEHYYILDISNELRARQADLIQRTVPSLANRVKWLSELPEKFRGVVLANELLDALPVERFCIQNKEVRQQQVASKNNQLIWAERPVDETIRARVEPLALPNGYCSEVGLAAEAWTRSLADALEHGVVLFIDYGFPRAEFYHPQRTGGTLMCHYRQRAHGDPLILVGLQDITAHVDFTAIVQAGTEAGLDLLGYTSQAAFLIGCGLEDIMADPAMSDTTRLRLANEINRLTSPAEMGELFKVMALGRGMRGPLRGFQLQDRRGRL</sequence>
<dbReference type="PANTHER" id="PTHR12049">
    <property type="entry name" value="PROTEIN ARGININE METHYLTRANSFERASE NDUFAF7, MITOCHONDRIAL"/>
    <property type="match status" value="1"/>
</dbReference>
<dbReference type="InterPro" id="IPR038375">
    <property type="entry name" value="NDUFAF7_sf"/>
</dbReference>
<dbReference type="EMBL" id="MFSQ01000083">
    <property type="protein sequence ID" value="OGI39784.1"/>
    <property type="molecule type" value="Genomic_DNA"/>
</dbReference>
<proteinExistence type="predicted"/>
<dbReference type="InterPro" id="IPR029063">
    <property type="entry name" value="SAM-dependent_MTases_sf"/>
</dbReference>